<keyword evidence="1" id="KW-0472">Membrane</keyword>
<keyword evidence="1" id="KW-1133">Transmembrane helix</keyword>
<evidence type="ECO:0000313" key="2">
    <source>
        <dbReference type="EMBL" id="AIT10952.1"/>
    </source>
</evidence>
<reference evidence="2 3" key="1">
    <citation type="journal article" date="2012" name="Gene">
        <title>Sequence of Leptospira santarosai serovar Shermani genome and prediction of virulence-associated genes.</title>
        <authorList>
            <person name="Chou L.F."/>
            <person name="Chen Y.T."/>
            <person name="Lu C.W."/>
            <person name="Ko Y.C."/>
            <person name="Tang C.Y."/>
            <person name="Pan M.J."/>
            <person name="Tian Y.C."/>
            <person name="Chiu C.H."/>
            <person name="Hung C.C."/>
            <person name="Yang C.W."/>
        </authorList>
    </citation>
    <scope>NUCLEOTIDE SEQUENCE [LARGE SCALE GENOMIC DNA]</scope>
    <source>
        <strain evidence="2">LT 821</strain>
    </source>
</reference>
<gene>
    <name evidence="2" type="ORF">LSS_22080</name>
</gene>
<dbReference type="EMBL" id="CP006694">
    <property type="protein sequence ID" value="AIT10952.1"/>
    <property type="molecule type" value="Genomic_DNA"/>
</dbReference>
<protein>
    <submittedName>
        <fullName evidence="2">Uncharacterized protein</fullName>
    </submittedName>
</protein>
<dbReference type="AlphaFoldDB" id="A0A097ESP1"/>
<evidence type="ECO:0000256" key="1">
    <source>
        <dbReference type="SAM" id="Phobius"/>
    </source>
</evidence>
<sequence>MSAGIRSRFSYPVLLLHKNGFILIFFFLKPFLS</sequence>
<reference evidence="2 3" key="2">
    <citation type="journal article" date="2014" name="Emerg. Microbes Infect.">
        <title>Potential impact on kidney infection: a whole-genome analysis of Leptospira santarosai serovar Shermani.</title>
        <authorList>
            <person name="Chou L.F."/>
            <person name="Chen T.W."/>
            <person name="Ko Y.C."/>
            <person name="Pan M.J."/>
            <person name="Tian Y.C."/>
            <person name="Chiu C.H."/>
            <person name="Tang P."/>
            <person name="Hung C.C."/>
            <person name="Yang C.W."/>
        </authorList>
    </citation>
    <scope>NUCLEOTIDE SEQUENCE</scope>
    <source>
        <strain evidence="2 3">LT 821</strain>
    </source>
</reference>
<feature type="transmembrane region" description="Helical" evidence="1">
    <location>
        <begin position="9"/>
        <end position="28"/>
    </location>
</feature>
<dbReference type="Proteomes" id="UP000035800">
    <property type="component" value="Chromosome I"/>
</dbReference>
<keyword evidence="1" id="KW-0812">Transmembrane</keyword>
<name>A0A097ESP1_9LEPT</name>
<organism evidence="2 3">
    <name type="scientific">Leptospira santarosai serovar Shermani str. LT 821</name>
    <dbReference type="NCBI Taxonomy" id="758847"/>
    <lineage>
        <taxon>Bacteria</taxon>
        <taxon>Pseudomonadati</taxon>
        <taxon>Spirochaetota</taxon>
        <taxon>Spirochaetia</taxon>
        <taxon>Leptospirales</taxon>
        <taxon>Leptospiraceae</taxon>
        <taxon>Leptospira</taxon>
    </lineage>
</organism>
<accession>A0A097ESP1</accession>
<proteinExistence type="predicted"/>
<evidence type="ECO:0000313" key="3">
    <source>
        <dbReference type="Proteomes" id="UP000035800"/>
    </source>
</evidence>
<dbReference type="KEGG" id="lst:LSS_22080"/>